<dbReference type="InterPro" id="IPR001433">
    <property type="entry name" value="OxRdtase_FAD/NAD-bd"/>
</dbReference>
<gene>
    <name evidence="4" type="ORF">BWK59_04105</name>
</gene>
<accession>A0A246GK31</accession>
<evidence type="ECO:0000313" key="5">
    <source>
        <dbReference type="Proteomes" id="UP000197768"/>
    </source>
</evidence>
<dbReference type="Gene3D" id="3.40.50.80">
    <property type="entry name" value="Nucleotide-binding domain of ferredoxin-NADP reductase (FNR) module"/>
    <property type="match status" value="1"/>
</dbReference>
<dbReference type="PANTHER" id="PTHR19384">
    <property type="entry name" value="NITRIC OXIDE SYNTHASE-RELATED"/>
    <property type="match status" value="1"/>
</dbReference>
<dbReference type="PRINTS" id="PR00371">
    <property type="entry name" value="FPNCR"/>
</dbReference>
<dbReference type="InterPro" id="IPR005625">
    <property type="entry name" value="PepSY-ass_TM"/>
</dbReference>
<feature type="transmembrane region" description="Helical" evidence="2">
    <location>
        <begin position="172"/>
        <end position="197"/>
    </location>
</feature>
<organism evidence="4 5">
    <name type="scientific">Flavobacterium davisii</name>
    <dbReference type="NCBI Taxonomy" id="2906077"/>
    <lineage>
        <taxon>Bacteria</taxon>
        <taxon>Pseudomonadati</taxon>
        <taxon>Bacteroidota</taxon>
        <taxon>Flavobacteriia</taxon>
        <taxon>Flavobacteriales</taxon>
        <taxon>Flavobacteriaceae</taxon>
        <taxon>Flavobacterium</taxon>
    </lineage>
</organism>
<evidence type="ECO:0000259" key="3">
    <source>
        <dbReference type="PROSITE" id="PS50902"/>
    </source>
</evidence>
<dbReference type="GO" id="GO:0005829">
    <property type="term" value="C:cytosol"/>
    <property type="evidence" value="ECO:0007669"/>
    <property type="project" value="TreeGrafter"/>
</dbReference>
<feature type="transmembrane region" description="Helical" evidence="2">
    <location>
        <begin position="298"/>
        <end position="321"/>
    </location>
</feature>
<dbReference type="Pfam" id="PF00258">
    <property type="entry name" value="Flavodoxin_1"/>
    <property type="match status" value="1"/>
</dbReference>
<reference evidence="4 5" key="1">
    <citation type="journal article" date="2017" name="Infect. Genet. Evol.">
        <title>Comparative genome analysis of fish pathogen Flavobacterium columnare reveals extensive sequence diversity within the species.</title>
        <authorList>
            <person name="Kayansamruaj P."/>
            <person name="Dong H.T."/>
            <person name="Hirono I."/>
            <person name="Kondo H."/>
            <person name="Senapin S."/>
            <person name="Rodkhum C."/>
        </authorList>
    </citation>
    <scope>NUCLEOTIDE SEQUENCE [LARGE SCALE GENOMIC DNA]</scope>
    <source>
        <strain evidence="4 5">1215</strain>
    </source>
</reference>
<dbReference type="PROSITE" id="PS50902">
    <property type="entry name" value="FLAVODOXIN_LIKE"/>
    <property type="match status" value="1"/>
</dbReference>
<dbReference type="GO" id="GO:0016491">
    <property type="term" value="F:oxidoreductase activity"/>
    <property type="evidence" value="ECO:0007669"/>
    <property type="project" value="InterPro"/>
</dbReference>
<dbReference type="GO" id="GO:0050660">
    <property type="term" value="F:flavin adenine dinucleotide binding"/>
    <property type="evidence" value="ECO:0007669"/>
    <property type="project" value="TreeGrafter"/>
</dbReference>
<evidence type="ECO:0000313" key="4">
    <source>
        <dbReference type="EMBL" id="OWP84665.1"/>
    </source>
</evidence>
<evidence type="ECO:0000256" key="1">
    <source>
        <dbReference type="ARBA" id="ARBA00022630"/>
    </source>
</evidence>
<dbReference type="AlphaFoldDB" id="A0A246GK31"/>
<dbReference type="Pfam" id="PF00175">
    <property type="entry name" value="NAD_binding_1"/>
    <property type="match status" value="1"/>
</dbReference>
<evidence type="ECO:0000256" key="2">
    <source>
        <dbReference type="SAM" id="Phobius"/>
    </source>
</evidence>
<dbReference type="InterPro" id="IPR017938">
    <property type="entry name" value="Riboflavin_synthase-like_b-brl"/>
</dbReference>
<keyword evidence="2" id="KW-0812">Transmembrane</keyword>
<dbReference type="SUPFAM" id="SSF52218">
    <property type="entry name" value="Flavoproteins"/>
    <property type="match status" value="1"/>
</dbReference>
<keyword evidence="2" id="KW-0472">Membrane</keyword>
<dbReference type="InterPro" id="IPR029039">
    <property type="entry name" value="Flavoprotein-like_sf"/>
</dbReference>
<dbReference type="InterPro" id="IPR008254">
    <property type="entry name" value="Flavodoxin/NO_synth"/>
</dbReference>
<dbReference type="InterPro" id="IPR001709">
    <property type="entry name" value="Flavoprot_Pyr_Nucl_cyt_Rdtase"/>
</dbReference>
<dbReference type="SUPFAM" id="SSF52343">
    <property type="entry name" value="Ferredoxin reductase-like, C-terminal NADP-linked domain"/>
    <property type="match status" value="1"/>
</dbReference>
<feature type="domain" description="Flavodoxin-like" evidence="3">
    <location>
        <begin position="341"/>
        <end position="476"/>
    </location>
</feature>
<proteinExistence type="predicted"/>
<dbReference type="Pfam" id="PF03929">
    <property type="entry name" value="PepSY_TM"/>
    <property type="match status" value="1"/>
</dbReference>
<dbReference type="InterPro" id="IPR001094">
    <property type="entry name" value="Flavdoxin-like"/>
</dbReference>
<dbReference type="RefSeq" id="WP_088391310.1">
    <property type="nucleotide sequence ID" value="NZ_MTCZ01000023.1"/>
</dbReference>
<protein>
    <recommendedName>
        <fullName evidence="3">Flavodoxin-like domain-containing protein</fullName>
    </recommendedName>
</protein>
<dbReference type="PRINTS" id="PR00369">
    <property type="entry name" value="FLAVODOXIN"/>
</dbReference>
<feature type="transmembrane region" description="Helical" evidence="2">
    <location>
        <begin position="130"/>
        <end position="151"/>
    </location>
</feature>
<dbReference type="Gene3D" id="3.40.50.360">
    <property type="match status" value="1"/>
</dbReference>
<dbReference type="InterPro" id="IPR039261">
    <property type="entry name" value="FNR_nucleotide-bd"/>
</dbReference>
<dbReference type="GO" id="GO:0010181">
    <property type="term" value="F:FMN binding"/>
    <property type="evidence" value="ECO:0007669"/>
    <property type="project" value="InterPro"/>
</dbReference>
<dbReference type="SUPFAM" id="SSF63380">
    <property type="entry name" value="Riboflavin synthase domain-like"/>
    <property type="match status" value="1"/>
</dbReference>
<keyword evidence="2" id="KW-1133">Transmembrane helix</keyword>
<sequence length="731" mass="84081">MTLSIWRLAHFALALITSVFLILASLTGAILAVDAIKQKNTPYKVDNFEKIKLAKVLAVVKKEFIEVTELTVSPNQHVKIKGLDTDTNEVEAIINPNTGKIIGTPQKQTQWIQWVTSLHRSLFLHKTGRIILGINAFLLTIIACTGILLLLKRQKGFIGLIKKIKKDHWASYLHVLLSRWMIIPILVMSSTGTYLTLYNFKTFEKDSIINHKKIIFKKPPLQKKIEEFPVFKMILLSEVQKLEFPFTDEVEEHFILKLKDREILINQWDGSILSEVSISKWIKLENLSLDLHTGRISIIWSFILLLAVLSILFFIISGFVISYKRLRYKPTNIYTLEKSELIILVGSENGNTMKFANTVHTQFLEQGVKSFIIPMNQYQIFPNAHTILFLTSTYGEGEAPDNARYLEQSIRKYKQSKNIQTAVVGFGSSQYPNFCGYAKKIERLLETQAWTQKILDLHTINNKSMTDWLNWVNSWNAVSGIPLSTLETTYLTKNKKEILFKVLSKTQVEENNPNFILTLKPLRKIKYQSGDLFVIYLGYPKKERLYSIGKLNDEIQLMVKLHSNGIGSNYLYQLEKDQIIRGTIIQNSKFNLPKNEKIIMIANGTGVAPFLGMIAESTPNQSFYLYAGFRNNNSFVQNLQHQVKSFRKEGKLQEFKLALSREENRTYVTDLINHDLAFVFQLLKEGGILMICGSLAMQKDIEKLLENHAFIYEAENVEFYKSTRQILTDCY</sequence>
<keyword evidence="1" id="KW-0285">Flavoprotein</keyword>
<dbReference type="EMBL" id="MTCZ01000023">
    <property type="protein sequence ID" value="OWP84665.1"/>
    <property type="molecule type" value="Genomic_DNA"/>
</dbReference>
<name>A0A246GK31_9FLAO</name>
<comment type="caution">
    <text evidence="4">The sequence shown here is derived from an EMBL/GenBank/DDBJ whole genome shotgun (WGS) entry which is preliminary data.</text>
</comment>
<dbReference type="Proteomes" id="UP000197768">
    <property type="component" value="Unassembled WGS sequence"/>
</dbReference>